<dbReference type="EMBL" id="AP022565">
    <property type="protein sequence ID" value="BBX28764.1"/>
    <property type="molecule type" value="Genomic_DNA"/>
</dbReference>
<reference evidence="2 3" key="1">
    <citation type="journal article" date="2019" name="Emerg. Microbes Infect.">
        <title>Comprehensive subspecies identification of 175 nontuberculous mycobacteria species based on 7547 genomic profiles.</title>
        <authorList>
            <person name="Matsumoto Y."/>
            <person name="Kinjo T."/>
            <person name="Motooka D."/>
            <person name="Nabeya D."/>
            <person name="Jung N."/>
            <person name="Uechi K."/>
            <person name="Horii T."/>
            <person name="Iida T."/>
            <person name="Fujita J."/>
            <person name="Nakamura S."/>
        </authorList>
    </citation>
    <scope>NUCLEOTIDE SEQUENCE [LARGE SCALE GENOMIC DNA]</scope>
    <source>
        <strain evidence="2 3">JCM 12272</strain>
    </source>
</reference>
<accession>A0A6N4UYU2</accession>
<dbReference type="NCBIfam" id="NF033942">
    <property type="entry name" value="GjpA"/>
    <property type="match status" value="1"/>
</dbReference>
<evidence type="ECO:0000313" key="2">
    <source>
        <dbReference type="EMBL" id="BBX28764.1"/>
    </source>
</evidence>
<feature type="region of interest" description="Disordered" evidence="1">
    <location>
        <begin position="356"/>
        <end position="477"/>
    </location>
</feature>
<dbReference type="Proteomes" id="UP000466906">
    <property type="component" value="Chromosome"/>
</dbReference>
<gene>
    <name evidence="2" type="ORF">MALV_38890</name>
</gene>
<dbReference type="AlphaFoldDB" id="A0A6N4UYU2"/>
<proteinExistence type="predicted"/>
<sequence>MDMSLRPYATAGIALVGAGVIAITPIAPPPTDVQVANPAVNLAASVNPIAPWVDAFNETSANATTVTQVAAEAPGAALQQAIVNQFGFLDQLLNNPGSIGPVLEQFGANLQKAFQAATLLGVKEQGDATQLLIQSNDFMHVLIASAIPVLFEPTLGEQGAAILTEVVRFLASPASGILIGMVGPVISPAVATLNSVLEISGALGAGNFEDALQALVAMPANVVGSVFNGATLNLDVLLPLVSQVTPPEFPVTSLSMAFGGLLTPGNTGGLWIPEGGTGGSIINSLGVGALGMEIVGNPVGPIGAMVNLSQMIAKAIGWDGTGNPLTKLTFPSIDSPAAPAGARVAPKEIQVKAAPPAVDDITSDPTANEKPTVTIKLDDKAGPEVTATGATSEEVSDKGTTAEAPVAQKVKKPTLRQNPLSRVQTALDKAGDRAENIRSDIGKKLKIKSPKKAATKSPAADKAGDSSSDKSDSGNAA</sequence>
<feature type="compositionally biased region" description="Basic residues" evidence="1">
    <location>
        <begin position="444"/>
        <end position="454"/>
    </location>
</feature>
<feature type="compositionally biased region" description="Basic and acidic residues" evidence="1">
    <location>
        <begin position="462"/>
        <end position="477"/>
    </location>
</feature>
<feature type="compositionally biased region" description="Basic and acidic residues" evidence="1">
    <location>
        <begin position="429"/>
        <end position="443"/>
    </location>
</feature>
<dbReference type="InterPro" id="IPR049934">
    <property type="entry name" value="GjpA-like"/>
</dbReference>
<evidence type="ECO:0000256" key="1">
    <source>
        <dbReference type="SAM" id="MobiDB-lite"/>
    </source>
</evidence>
<keyword evidence="3" id="KW-1185">Reference proteome</keyword>
<feature type="compositionally biased region" description="Polar residues" evidence="1">
    <location>
        <begin position="415"/>
        <end position="424"/>
    </location>
</feature>
<name>A0A6N4UYU2_9MYCO</name>
<evidence type="ECO:0008006" key="4">
    <source>
        <dbReference type="Google" id="ProtNLM"/>
    </source>
</evidence>
<protein>
    <recommendedName>
        <fullName evidence="4">PE-PGRS family protein</fullName>
    </recommendedName>
</protein>
<organism evidence="2 3">
    <name type="scientific">Mycolicibacterium alvei</name>
    <dbReference type="NCBI Taxonomy" id="67081"/>
    <lineage>
        <taxon>Bacteria</taxon>
        <taxon>Bacillati</taxon>
        <taxon>Actinomycetota</taxon>
        <taxon>Actinomycetes</taxon>
        <taxon>Mycobacteriales</taxon>
        <taxon>Mycobacteriaceae</taxon>
        <taxon>Mycolicibacterium</taxon>
    </lineage>
</organism>
<dbReference type="KEGG" id="malv:MALV_38890"/>
<evidence type="ECO:0000313" key="3">
    <source>
        <dbReference type="Proteomes" id="UP000466906"/>
    </source>
</evidence>